<keyword evidence="1" id="KW-0732">Signal</keyword>
<feature type="signal peptide" evidence="1">
    <location>
        <begin position="1"/>
        <end position="21"/>
    </location>
</feature>
<keyword evidence="3" id="KW-1185">Reference proteome</keyword>
<name>A0AAW2ZDY4_9EUKA</name>
<feature type="chain" id="PRO_5043688544" evidence="1">
    <location>
        <begin position="22"/>
        <end position="128"/>
    </location>
</feature>
<gene>
    <name evidence="2" type="ORF">AKO1_008736</name>
</gene>
<dbReference type="EMBL" id="JAOPGA020001361">
    <property type="protein sequence ID" value="KAL0487660.1"/>
    <property type="molecule type" value="Genomic_DNA"/>
</dbReference>
<evidence type="ECO:0000256" key="1">
    <source>
        <dbReference type="SAM" id="SignalP"/>
    </source>
</evidence>
<proteinExistence type="predicted"/>
<sequence length="128" mass="14619">MSFLSTTLLSYGLLVPLSTLCLRMFMDAISFGQFCRHKISRIQALITINKHLLRNSLSQIEQHQYQLSHRDKNIYGINIKTKEALLLCGNVLKLIQGNIGQMKYATITFNPVRIKGIQDSNKAVTLFY</sequence>
<dbReference type="Proteomes" id="UP001431209">
    <property type="component" value="Unassembled WGS sequence"/>
</dbReference>
<evidence type="ECO:0000313" key="3">
    <source>
        <dbReference type="Proteomes" id="UP001431209"/>
    </source>
</evidence>
<accession>A0AAW2ZDY4</accession>
<comment type="caution">
    <text evidence="2">The sequence shown here is derived from an EMBL/GenBank/DDBJ whole genome shotgun (WGS) entry which is preliminary data.</text>
</comment>
<reference evidence="2 3" key="1">
    <citation type="submission" date="2024-03" db="EMBL/GenBank/DDBJ databases">
        <title>The Acrasis kona genome and developmental transcriptomes reveal deep origins of eukaryotic multicellular pathways.</title>
        <authorList>
            <person name="Sheikh S."/>
            <person name="Fu C.-J."/>
            <person name="Brown M.W."/>
            <person name="Baldauf S.L."/>
        </authorList>
    </citation>
    <scope>NUCLEOTIDE SEQUENCE [LARGE SCALE GENOMIC DNA]</scope>
    <source>
        <strain evidence="2 3">ATCC MYA-3509</strain>
    </source>
</reference>
<dbReference type="AlphaFoldDB" id="A0AAW2ZDY4"/>
<organism evidence="2 3">
    <name type="scientific">Acrasis kona</name>
    <dbReference type="NCBI Taxonomy" id="1008807"/>
    <lineage>
        <taxon>Eukaryota</taxon>
        <taxon>Discoba</taxon>
        <taxon>Heterolobosea</taxon>
        <taxon>Tetramitia</taxon>
        <taxon>Eutetramitia</taxon>
        <taxon>Acrasidae</taxon>
        <taxon>Acrasis</taxon>
    </lineage>
</organism>
<evidence type="ECO:0000313" key="2">
    <source>
        <dbReference type="EMBL" id="KAL0487660.1"/>
    </source>
</evidence>
<protein>
    <submittedName>
        <fullName evidence="2">Uncharacterized protein</fullName>
    </submittedName>
</protein>